<evidence type="ECO:0000256" key="8">
    <source>
        <dbReference type="ARBA" id="ARBA00032665"/>
    </source>
</evidence>
<dbReference type="Gene3D" id="3.40.50.620">
    <property type="entry name" value="HUPs"/>
    <property type="match status" value="2"/>
</dbReference>
<dbReference type="InterPro" id="IPR013155">
    <property type="entry name" value="M/V/L/I-tRNA-synth_anticd-bd"/>
</dbReference>
<dbReference type="InterPro" id="IPR033708">
    <property type="entry name" value="Anticodon_Ile_BEm"/>
</dbReference>
<evidence type="ECO:0000256" key="2">
    <source>
        <dbReference type="ARBA" id="ARBA00013165"/>
    </source>
</evidence>
<dbReference type="Gene3D" id="1.10.730.20">
    <property type="match status" value="1"/>
</dbReference>
<dbReference type="PANTHER" id="PTHR42765">
    <property type="entry name" value="SOLEUCYL-TRNA SYNTHETASE"/>
    <property type="match status" value="1"/>
</dbReference>
<protein>
    <recommendedName>
        <fullName evidence="2">isoleucine--tRNA ligase</fullName>
        <ecNumber evidence="2">6.1.1.5</ecNumber>
    </recommendedName>
    <alternativeName>
        <fullName evidence="8">Isoleucyl-tRNA synthetase</fullName>
    </alternativeName>
</protein>
<dbReference type="InterPro" id="IPR023585">
    <property type="entry name" value="Ile-tRNA-ligase_type1"/>
</dbReference>
<dbReference type="GO" id="GO:0005739">
    <property type="term" value="C:mitochondrion"/>
    <property type="evidence" value="ECO:0007669"/>
    <property type="project" value="TreeGrafter"/>
</dbReference>
<dbReference type="Proteomes" id="UP000669133">
    <property type="component" value="Unassembled WGS sequence"/>
</dbReference>
<evidence type="ECO:0000256" key="5">
    <source>
        <dbReference type="ARBA" id="ARBA00022840"/>
    </source>
</evidence>
<dbReference type="AlphaFoldDB" id="A0A8H8DC00"/>
<dbReference type="GO" id="GO:0004822">
    <property type="term" value="F:isoleucine-tRNA ligase activity"/>
    <property type="evidence" value="ECO:0007669"/>
    <property type="project" value="UniProtKB-EC"/>
</dbReference>
<dbReference type="Gene3D" id="3.90.740.10">
    <property type="entry name" value="Valyl/Leucyl/Isoleucyl-tRNA synthetase, editing domain"/>
    <property type="match status" value="1"/>
</dbReference>
<dbReference type="InterPro" id="IPR002301">
    <property type="entry name" value="Ile-tRNA-ligase"/>
</dbReference>
<evidence type="ECO:0000259" key="10">
    <source>
        <dbReference type="Pfam" id="PF00133"/>
    </source>
</evidence>
<keyword evidence="4 9" id="KW-0547">Nucleotide-binding</keyword>
<dbReference type="InterPro" id="IPR001412">
    <property type="entry name" value="aa-tRNA-synth_I_CS"/>
</dbReference>
<dbReference type="InterPro" id="IPR002300">
    <property type="entry name" value="aa-tRNA-synth_Ia"/>
</dbReference>
<name>A0A8H8DC00_9ASCO</name>
<evidence type="ECO:0000313" key="13">
    <source>
        <dbReference type="Proteomes" id="UP000669133"/>
    </source>
</evidence>
<evidence type="ECO:0000259" key="11">
    <source>
        <dbReference type="Pfam" id="PF08264"/>
    </source>
</evidence>
<dbReference type="Pfam" id="PF08264">
    <property type="entry name" value="Anticodon_1"/>
    <property type="match status" value="1"/>
</dbReference>
<dbReference type="GeneID" id="93648702"/>
<evidence type="ECO:0000256" key="3">
    <source>
        <dbReference type="ARBA" id="ARBA00022598"/>
    </source>
</evidence>
<dbReference type="RefSeq" id="XP_067550099.1">
    <property type="nucleotide sequence ID" value="XM_067695125.1"/>
</dbReference>
<dbReference type="SUPFAM" id="SSF50677">
    <property type="entry name" value="ValRS/IleRS/LeuRS editing domain"/>
    <property type="match status" value="1"/>
</dbReference>
<dbReference type="GO" id="GO:0000049">
    <property type="term" value="F:tRNA binding"/>
    <property type="evidence" value="ECO:0007669"/>
    <property type="project" value="InterPro"/>
</dbReference>
<evidence type="ECO:0000256" key="1">
    <source>
        <dbReference type="ARBA" id="ARBA00005594"/>
    </source>
</evidence>
<proteinExistence type="inferred from homology"/>
<dbReference type="SUPFAM" id="SSF52374">
    <property type="entry name" value="Nucleotidylyl transferase"/>
    <property type="match status" value="1"/>
</dbReference>
<dbReference type="EC" id="6.1.1.5" evidence="2"/>
<evidence type="ECO:0000313" key="12">
    <source>
        <dbReference type="EMBL" id="KAG5420983.1"/>
    </source>
</evidence>
<dbReference type="GO" id="GO:0005524">
    <property type="term" value="F:ATP binding"/>
    <property type="evidence" value="ECO:0007669"/>
    <property type="project" value="UniProtKB-KW"/>
</dbReference>
<keyword evidence="13" id="KW-1185">Reference proteome</keyword>
<dbReference type="CDD" id="cd07960">
    <property type="entry name" value="Anticodon_Ia_Ile_BEm"/>
    <property type="match status" value="1"/>
</dbReference>
<evidence type="ECO:0000256" key="9">
    <source>
        <dbReference type="RuleBase" id="RU363035"/>
    </source>
</evidence>
<dbReference type="GO" id="GO:0002161">
    <property type="term" value="F:aminoacyl-tRNA deacylase activity"/>
    <property type="evidence" value="ECO:0007669"/>
    <property type="project" value="InterPro"/>
</dbReference>
<dbReference type="PRINTS" id="PR00984">
    <property type="entry name" value="TRNASYNTHILE"/>
</dbReference>
<accession>A0A8H8DC00</accession>
<dbReference type="InterPro" id="IPR009080">
    <property type="entry name" value="tRNAsynth_Ia_anticodon-bd"/>
</dbReference>
<gene>
    <name evidence="12" type="ORF">I9W82_000073</name>
</gene>
<dbReference type="Pfam" id="PF00133">
    <property type="entry name" value="tRNA-synt_1"/>
    <property type="match status" value="1"/>
</dbReference>
<keyword evidence="3 9" id="KW-0436">Ligase</keyword>
<evidence type="ECO:0000256" key="7">
    <source>
        <dbReference type="ARBA" id="ARBA00023146"/>
    </source>
</evidence>
<dbReference type="NCBIfam" id="TIGR00392">
    <property type="entry name" value="ileS"/>
    <property type="match status" value="1"/>
</dbReference>
<feature type="domain" description="Aminoacyl-tRNA synthetase class Ia" evidence="10">
    <location>
        <begin position="54"/>
        <end position="705"/>
    </location>
</feature>
<evidence type="ECO:0000256" key="6">
    <source>
        <dbReference type="ARBA" id="ARBA00022917"/>
    </source>
</evidence>
<comment type="caution">
    <text evidence="12">The sequence shown here is derived from an EMBL/GenBank/DDBJ whole genome shotgun (WGS) entry which is preliminary data.</text>
</comment>
<feature type="domain" description="Methionyl/Valyl/Leucyl/Isoleucyl-tRNA synthetase anticodon-binding" evidence="11">
    <location>
        <begin position="750"/>
        <end position="909"/>
    </location>
</feature>
<dbReference type="SUPFAM" id="SSF47323">
    <property type="entry name" value="Anticodon-binding domain of a subclass of class I aminoacyl-tRNA synthetases"/>
    <property type="match status" value="1"/>
</dbReference>
<dbReference type="InterPro" id="IPR014729">
    <property type="entry name" value="Rossmann-like_a/b/a_fold"/>
</dbReference>
<dbReference type="PROSITE" id="PS00178">
    <property type="entry name" value="AA_TRNA_LIGASE_I"/>
    <property type="match status" value="1"/>
</dbReference>
<dbReference type="FunFam" id="3.40.50.620:FF:000400">
    <property type="entry name" value="Isoleucine--tRNA ligase, mitochondrial"/>
    <property type="match status" value="1"/>
</dbReference>
<comment type="similarity">
    <text evidence="1 9">Belongs to the class-I aminoacyl-tRNA synthetase family.</text>
</comment>
<dbReference type="EMBL" id="JAEOAQ010000001">
    <property type="protein sequence ID" value="KAG5420983.1"/>
    <property type="molecule type" value="Genomic_DNA"/>
</dbReference>
<reference evidence="12 13" key="1">
    <citation type="submission" date="2020-12" db="EMBL/GenBank/DDBJ databases">
        <title>Effect of drift, selection, and recombination on the evolution of hybrid genomes in Candida yeast pathogens.</title>
        <authorList>
            <person name="Mixao V."/>
            <person name="Ksiezopolska E."/>
            <person name="Saus E."/>
            <person name="Boekhout T."/>
            <person name="Gacser A."/>
            <person name="Gabaldon T."/>
        </authorList>
    </citation>
    <scope>NUCLEOTIDE SEQUENCE [LARGE SCALE GENOMIC DNA]</scope>
    <source>
        <strain evidence="12 13">BP57</strain>
    </source>
</reference>
<sequence length="998" mass="113650">MLRSVRPQVRCFSTFTVHLNKPSYSKTLQLPQTKFSPKIPRGGARDELIKRTGADIYKWQQEQHKSSKSTPFVLHDGPPYANGTLHVGHALNKICKDIIIRYQMVHKDKLIKYQPGWDCHGLPIELKVEHLLGEKKSPSFSSSSSSSSTSEVKDPVEIRKACREYAMTMINNQRQQFMDLGIMTDFNEPYITMDHKFETNQLQVFSKLVENGLLSQQLKPVWYGCDTQTALAEAELEYNDKHKSVAIYVKFPVVGDKLHKLAGETSGELKSIKLLIWTSTPWTIPANKTICVNEKMTYTLIKKGDEVLVVAKSLVEEVLKLDPEYVALDIEIPGSELVGIEYINPAAEDDIKRPVIHGDHVVSTAGTGLVHSAPAHGREDYLVAKQNGIHIDTSCVDNKGKYIVDQLPPGFQKLGPLKVNEIRSNMLCVEIMKQHDMIYNVNKNFVHSYPYDWRSQTPVIQRATPQWFVNVDKIKPFALEALSKVEFHPATGYNRLTSFIENRDEWCISRQRAWGVPLPIVYDSSTQKPVMDLNVINHIISKIRQFGTDEWFVKEVDISRWLPSDMDGFQFYKGQDTMDVWFDSGTSWSTLRDEITDCNNTAEPLADVYLEGSDQHRGWFQSSLLNKIIYSGNKGETFQPMAPYKTVITHGFITDAQGQKMAKSKGNIFSPLEAIEGGKKPWTPMLGTDGLRLWVASSNYQQDVGFHPEVLTRVSEVGKKYRVTFKYLLGNLYDFKTDESVSYSQLSDLDKYILHTLHQLQSTCAGYYESFNFSRVVSSVNTHVNSILSAIYFDVSKDCLYTDNANSTRRRAIQFVLNEILKTYVGLLAPIQPLTVQEVWDEYGKINNTVCDSPFKESSSLFKLPDSYVNEDLEEQFNKFFKLRDELYKEIEVLKQENFFKNKLELEILLSRVPSDTISSSSLFEFMKLNQSYLDDLFLVSKAQLVESGEGQVIDINGDKIGVTIKHSSDHKCVRCWKYTAPEPETLCGKCNNVVNSL</sequence>
<dbReference type="InterPro" id="IPR050081">
    <property type="entry name" value="Ile-tRNA_ligase"/>
</dbReference>
<dbReference type="GO" id="GO:0032543">
    <property type="term" value="P:mitochondrial translation"/>
    <property type="evidence" value="ECO:0007669"/>
    <property type="project" value="TreeGrafter"/>
</dbReference>
<evidence type="ECO:0000256" key="4">
    <source>
        <dbReference type="ARBA" id="ARBA00022741"/>
    </source>
</evidence>
<keyword evidence="6 9" id="KW-0648">Protein biosynthesis</keyword>
<organism evidence="12 13">
    <name type="scientific">Candida metapsilosis</name>
    <dbReference type="NCBI Taxonomy" id="273372"/>
    <lineage>
        <taxon>Eukaryota</taxon>
        <taxon>Fungi</taxon>
        <taxon>Dikarya</taxon>
        <taxon>Ascomycota</taxon>
        <taxon>Saccharomycotina</taxon>
        <taxon>Pichiomycetes</taxon>
        <taxon>Debaryomycetaceae</taxon>
        <taxon>Candida/Lodderomyces clade</taxon>
        <taxon>Candida</taxon>
    </lineage>
</organism>
<dbReference type="PANTHER" id="PTHR42765:SF1">
    <property type="entry name" value="ISOLEUCINE--TRNA LIGASE, MITOCHONDRIAL"/>
    <property type="match status" value="1"/>
</dbReference>
<dbReference type="InterPro" id="IPR009008">
    <property type="entry name" value="Val/Leu/Ile-tRNA-synth_edit"/>
</dbReference>
<keyword evidence="5 9" id="KW-0067">ATP-binding</keyword>
<dbReference type="GO" id="GO:0006428">
    <property type="term" value="P:isoleucyl-tRNA aminoacylation"/>
    <property type="evidence" value="ECO:0007669"/>
    <property type="project" value="InterPro"/>
</dbReference>
<keyword evidence="7 9" id="KW-0030">Aminoacyl-tRNA synthetase</keyword>
<dbReference type="OrthoDB" id="10264412at2759"/>
<dbReference type="HAMAP" id="MF_02002">
    <property type="entry name" value="Ile_tRNA_synth_type1"/>
    <property type="match status" value="1"/>
</dbReference>